<dbReference type="Pfam" id="PF13374">
    <property type="entry name" value="TPR_10"/>
    <property type="match status" value="1"/>
</dbReference>
<evidence type="ECO:0000256" key="6">
    <source>
        <dbReference type="ARBA" id="ARBA00023128"/>
    </source>
</evidence>
<dbReference type="Pfam" id="PF13424">
    <property type="entry name" value="TPR_12"/>
    <property type="match status" value="1"/>
</dbReference>
<sequence>MEQASFFQRRAAGQEAEFASFSSRFPGGKALQSHHEPPPCGKHEGGKYGRVDAGAVNPKLTLMVGRLFLQDDNAVLEISLKLASIYAAQNQDTLALAGYEFCILSLEEKVARQKDRPQDALPEEERKDTRLLLGLSLDSYARFLLARGRASAAQKMYVRALRIAAEEQGQAHPQTVVLMNDLATALDAQGLYEEAYAQAKRAAELARETGHPEAHIVLNNLAGILMHKEDYSGAKRVYHEALKRAEKSGDDASAEYIRKELLELAKRKKRRSESPKESGKVAGRE</sequence>
<dbReference type="Ensembl" id="ENSACAT00000014969.4">
    <property type="protein sequence ID" value="ENSACAP00000014671.4"/>
    <property type="gene ID" value="ENSACAG00000014927.4"/>
</dbReference>
<dbReference type="PANTHER" id="PTHR13143">
    <property type="entry name" value="TETRATRICOPEPTIDE REPEAT PROTEIN 19"/>
    <property type="match status" value="1"/>
</dbReference>
<evidence type="ECO:0000256" key="5">
    <source>
        <dbReference type="ARBA" id="ARBA00022946"/>
    </source>
</evidence>
<name>H9GLP5_ANOCA</name>
<organism evidence="8 9">
    <name type="scientific">Anolis carolinensis</name>
    <name type="common">Green anole</name>
    <name type="synonym">American chameleon</name>
    <dbReference type="NCBI Taxonomy" id="28377"/>
    <lineage>
        <taxon>Eukaryota</taxon>
        <taxon>Metazoa</taxon>
        <taxon>Chordata</taxon>
        <taxon>Craniata</taxon>
        <taxon>Vertebrata</taxon>
        <taxon>Euteleostomi</taxon>
        <taxon>Lepidosauria</taxon>
        <taxon>Squamata</taxon>
        <taxon>Bifurcata</taxon>
        <taxon>Unidentata</taxon>
        <taxon>Episquamata</taxon>
        <taxon>Toxicofera</taxon>
        <taxon>Iguania</taxon>
        <taxon>Dactyloidae</taxon>
        <taxon>Anolis</taxon>
    </lineage>
</organism>
<evidence type="ECO:0000256" key="1">
    <source>
        <dbReference type="ARBA" id="ARBA00004173"/>
    </source>
</evidence>
<reference evidence="8" key="2">
    <citation type="submission" date="2025-08" db="UniProtKB">
        <authorList>
            <consortium name="Ensembl"/>
        </authorList>
    </citation>
    <scope>IDENTIFICATION</scope>
</reference>
<dbReference type="GeneTree" id="ENSGT00390000009194"/>
<feature type="region of interest" description="Disordered" evidence="7">
    <location>
        <begin position="27"/>
        <end position="47"/>
    </location>
</feature>
<keyword evidence="3" id="KW-0677">Repeat</keyword>
<dbReference type="Bgee" id="ENSACAG00000014927">
    <property type="expression patterns" value="Expressed in skeletal muscle tissue and 13 other cell types or tissues"/>
</dbReference>
<accession>H9GLP5</accession>
<keyword evidence="6" id="KW-0496">Mitochondrion</keyword>
<evidence type="ECO:0000313" key="8">
    <source>
        <dbReference type="Ensembl" id="ENSACAP00000014671.4"/>
    </source>
</evidence>
<dbReference type="PANTHER" id="PTHR13143:SF6">
    <property type="entry name" value="TETRATRICOPEPTIDE REPEAT PROTEIN 19, MITOCHONDRIAL"/>
    <property type="match status" value="1"/>
</dbReference>
<evidence type="ECO:0000313" key="9">
    <source>
        <dbReference type="Proteomes" id="UP000001646"/>
    </source>
</evidence>
<keyword evidence="4" id="KW-0802">TPR repeat</keyword>
<evidence type="ECO:0000256" key="4">
    <source>
        <dbReference type="ARBA" id="ARBA00022803"/>
    </source>
</evidence>
<dbReference type="Gene3D" id="1.25.40.10">
    <property type="entry name" value="Tetratricopeptide repeat domain"/>
    <property type="match status" value="1"/>
</dbReference>
<feature type="compositionally biased region" description="Basic and acidic residues" evidence="7">
    <location>
        <begin position="272"/>
        <end position="285"/>
    </location>
</feature>
<evidence type="ECO:0000256" key="7">
    <source>
        <dbReference type="SAM" id="MobiDB-lite"/>
    </source>
</evidence>
<feature type="region of interest" description="Disordered" evidence="7">
    <location>
        <begin position="265"/>
        <end position="285"/>
    </location>
</feature>
<dbReference type="HOGENOM" id="CLU_057135_1_0_1"/>
<dbReference type="Proteomes" id="UP000001646">
    <property type="component" value="Unplaced"/>
</dbReference>
<dbReference type="InterPro" id="IPR040395">
    <property type="entry name" value="TTC19"/>
</dbReference>
<evidence type="ECO:0000256" key="2">
    <source>
        <dbReference type="ARBA" id="ARBA00008219"/>
    </source>
</evidence>
<feature type="compositionally biased region" description="Basic and acidic residues" evidence="7">
    <location>
        <begin position="33"/>
        <end position="47"/>
    </location>
</feature>
<reference evidence="8" key="3">
    <citation type="submission" date="2025-09" db="UniProtKB">
        <authorList>
            <consortium name="Ensembl"/>
        </authorList>
    </citation>
    <scope>IDENTIFICATION</scope>
</reference>
<dbReference type="GO" id="GO:0034551">
    <property type="term" value="P:mitochondrial respiratory chain complex III assembly"/>
    <property type="evidence" value="ECO:0000318"/>
    <property type="project" value="GO_Central"/>
</dbReference>
<dbReference type="InterPro" id="IPR011990">
    <property type="entry name" value="TPR-like_helical_dom_sf"/>
</dbReference>
<reference evidence="8" key="1">
    <citation type="submission" date="2009-12" db="EMBL/GenBank/DDBJ databases">
        <title>The Genome Sequence of Anolis carolinensis (Green Anole Lizard).</title>
        <authorList>
            <consortium name="The Genome Sequencing Platform"/>
            <person name="Di Palma F."/>
            <person name="Alfoldi J."/>
            <person name="Heiman D."/>
            <person name="Young S."/>
            <person name="Grabherr M."/>
            <person name="Johnson J."/>
            <person name="Lander E.S."/>
            <person name="Lindblad-Toh K."/>
        </authorList>
    </citation>
    <scope>NUCLEOTIDE SEQUENCE [LARGE SCALE GENOMIC DNA]</scope>
    <source>
        <strain evidence="8">JBL SC #1</strain>
    </source>
</reference>
<dbReference type="STRING" id="28377.ENSACAP00000014671"/>
<dbReference type="InParanoid" id="H9GLP5"/>
<protein>
    <submittedName>
        <fullName evidence="8">Uncharacterized protein</fullName>
    </submittedName>
</protein>
<comment type="similarity">
    <text evidence="2">Belongs to the TTC19 family.</text>
</comment>
<comment type="subcellular location">
    <subcellularLocation>
        <location evidence="1">Mitochondrion</location>
    </subcellularLocation>
</comment>
<dbReference type="AlphaFoldDB" id="H9GLP5"/>
<keyword evidence="5" id="KW-0809">Transit peptide</keyword>
<dbReference type="SUPFAM" id="SSF48452">
    <property type="entry name" value="TPR-like"/>
    <property type="match status" value="1"/>
</dbReference>
<dbReference type="SMART" id="SM00028">
    <property type="entry name" value="TPR"/>
    <property type="match status" value="2"/>
</dbReference>
<dbReference type="eggNOG" id="KOG1840">
    <property type="taxonomic scope" value="Eukaryota"/>
</dbReference>
<dbReference type="InterPro" id="IPR019734">
    <property type="entry name" value="TPR_rpt"/>
</dbReference>
<evidence type="ECO:0000256" key="3">
    <source>
        <dbReference type="ARBA" id="ARBA00022737"/>
    </source>
</evidence>
<proteinExistence type="inferred from homology"/>
<dbReference type="FunFam" id="1.25.40.10:FF:001241">
    <property type="entry name" value="Tetratricopeptide repeat protein, putative"/>
    <property type="match status" value="1"/>
</dbReference>
<dbReference type="GO" id="GO:0005743">
    <property type="term" value="C:mitochondrial inner membrane"/>
    <property type="evidence" value="ECO:0000318"/>
    <property type="project" value="GO_Central"/>
</dbReference>
<keyword evidence="9" id="KW-1185">Reference proteome</keyword>